<organism evidence="2 3">
    <name type="scientific">Phaseolus angularis</name>
    <name type="common">Azuki bean</name>
    <name type="synonym">Vigna angularis</name>
    <dbReference type="NCBI Taxonomy" id="3914"/>
    <lineage>
        <taxon>Eukaryota</taxon>
        <taxon>Viridiplantae</taxon>
        <taxon>Streptophyta</taxon>
        <taxon>Embryophyta</taxon>
        <taxon>Tracheophyta</taxon>
        <taxon>Spermatophyta</taxon>
        <taxon>Magnoliopsida</taxon>
        <taxon>eudicotyledons</taxon>
        <taxon>Gunneridae</taxon>
        <taxon>Pentapetalae</taxon>
        <taxon>rosids</taxon>
        <taxon>fabids</taxon>
        <taxon>Fabales</taxon>
        <taxon>Fabaceae</taxon>
        <taxon>Papilionoideae</taxon>
        <taxon>50 kb inversion clade</taxon>
        <taxon>NPAAA clade</taxon>
        <taxon>indigoferoid/millettioid clade</taxon>
        <taxon>Phaseoleae</taxon>
        <taxon>Vigna</taxon>
    </lineage>
</organism>
<evidence type="ECO:0000313" key="3">
    <source>
        <dbReference type="Proteomes" id="UP000053144"/>
    </source>
</evidence>
<feature type="region of interest" description="Disordered" evidence="1">
    <location>
        <begin position="1"/>
        <end position="135"/>
    </location>
</feature>
<dbReference type="Proteomes" id="UP000053144">
    <property type="component" value="Unassembled WGS sequence"/>
</dbReference>
<dbReference type="Gramene" id="KOM25010">
    <property type="protein sequence ID" value="KOM25010"/>
    <property type="gene ID" value="LR48_Vigan45s001200"/>
</dbReference>
<feature type="compositionally biased region" description="Basic and acidic residues" evidence="1">
    <location>
        <begin position="189"/>
        <end position="203"/>
    </location>
</feature>
<feature type="compositionally biased region" description="Polar residues" evidence="1">
    <location>
        <begin position="177"/>
        <end position="187"/>
    </location>
</feature>
<sequence>MCDGRRRWTQRRQRGRNDEDTAAARTRHRERNGDEDAAAARTRRRERNGDDDATHLSSSLFSASSPPRDIPPAMCDGRRRWTQRRQRGRNDEDTAAARTRHRERNGDEDAAAARTRRRERNGDDDATVTEEGDGGQIWAHGRAEGRSARMEGRRADLWRWTEDSRKEATTKVTFRGSNPNSFTSSTRVLRLEQRTKDREESKCRMPTCATPASTLVGKMQFSRLR</sequence>
<proteinExistence type="predicted"/>
<accession>A0A0L9T342</accession>
<feature type="compositionally biased region" description="Low complexity" evidence="1">
    <location>
        <begin position="56"/>
        <end position="65"/>
    </location>
</feature>
<evidence type="ECO:0000256" key="1">
    <source>
        <dbReference type="SAM" id="MobiDB-lite"/>
    </source>
</evidence>
<feature type="region of interest" description="Disordered" evidence="1">
    <location>
        <begin position="177"/>
        <end position="205"/>
    </location>
</feature>
<protein>
    <submittedName>
        <fullName evidence="2">Uncharacterized protein</fullName>
    </submittedName>
</protein>
<dbReference type="AlphaFoldDB" id="A0A0L9T342"/>
<dbReference type="EMBL" id="KQ258251">
    <property type="protein sequence ID" value="KOM25010.1"/>
    <property type="molecule type" value="Genomic_DNA"/>
</dbReference>
<gene>
    <name evidence="2" type="ORF">LR48_Vigan45s001200</name>
</gene>
<name>A0A0L9T342_PHAAN</name>
<reference evidence="3" key="1">
    <citation type="journal article" date="2015" name="Proc. Natl. Acad. Sci. U.S.A.">
        <title>Genome sequencing of adzuki bean (Vigna angularis) provides insight into high starch and low fat accumulation and domestication.</title>
        <authorList>
            <person name="Yang K."/>
            <person name="Tian Z."/>
            <person name="Chen C."/>
            <person name="Luo L."/>
            <person name="Zhao B."/>
            <person name="Wang Z."/>
            <person name="Yu L."/>
            <person name="Li Y."/>
            <person name="Sun Y."/>
            <person name="Li W."/>
            <person name="Chen Y."/>
            <person name="Li Y."/>
            <person name="Zhang Y."/>
            <person name="Ai D."/>
            <person name="Zhao J."/>
            <person name="Shang C."/>
            <person name="Ma Y."/>
            <person name="Wu B."/>
            <person name="Wang M."/>
            <person name="Gao L."/>
            <person name="Sun D."/>
            <person name="Zhang P."/>
            <person name="Guo F."/>
            <person name="Wang W."/>
            <person name="Li Y."/>
            <person name="Wang J."/>
            <person name="Varshney R.K."/>
            <person name="Wang J."/>
            <person name="Ling H.Q."/>
            <person name="Wan P."/>
        </authorList>
    </citation>
    <scope>NUCLEOTIDE SEQUENCE</scope>
    <source>
        <strain evidence="3">cv. Jingnong 6</strain>
    </source>
</reference>
<evidence type="ECO:0000313" key="2">
    <source>
        <dbReference type="EMBL" id="KOM25010.1"/>
    </source>
</evidence>
<feature type="compositionally biased region" description="Acidic residues" evidence="1">
    <location>
        <begin position="122"/>
        <end position="133"/>
    </location>
</feature>